<dbReference type="EMBL" id="JAMQGO010000001">
    <property type="protein sequence ID" value="MCM2560690.1"/>
    <property type="molecule type" value="Genomic_DNA"/>
</dbReference>
<dbReference type="Proteomes" id="UP001203036">
    <property type="component" value="Unassembled WGS sequence"/>
</dbReference>
<keyword evidence="2" id="KW-1185">Reference proteome</keyword>
<gene>
    <name evidence="1" type="ORF">M8744_00900</name>
</gene>
<evidence type="ECO:0000313" key="2">
    <source>
        <dbReference type="Proteomes" id="UP001203036"/>
    </source>
</evidence>
<keyword evidence="1" id="KW-0132">Cell division</keyword>
<keyword evidence="1" id="KW-0131">Cell cycle</keyword>
<protein>
    <submittedName>
        <fullName evidence="1">Cell division protein FtsQ/DivIB</fullName>
    </submittedName>
</protein>
<organism evidence="1 2">
    <name type="scientific">Lutimaribacter degradans</name>
    <dbReference type="NCBI Taxonomy" id="2945989"/>
    <lineage>
        <taxon>Bacteria</taxon>
        <taxon>Pseudomonadati</taxon>
        <taxon>Pseudomonadota</taxon>
        <taxon>Alphaproteobacteria</taxon>
        <taxon>Rhodobacterales</taxon>
        <taxon>Roseobacteraceae</taxon>
        <taxon>Lutimaribacter</taxon>
    </lineage>
</organism>
<evidence type="ECO:0000313" key="1">
    <source>
        <dbReference type="EMBL" id="MCM2560690.1"/>
    </source>
</evidence>
<name>A0ACC5ZS67_9RHOB</name>
<reference evidence="1" key="1">
    <citation type="submission" date="2022-06" db="EMBL/GenBank/DDBJ databases">
        <title>Lutimaribacter sp. EGI FJ00013, a novel bacterium isolated from a salt lake sediment enrichment.</title>
        <authorList>
            <person name="Gao L."/>
            <person name="Fang B.-Z."/>
            <person name="Li W.-J."/>
        </authorList>
    </citation>
    <scope>NUCLEOTIDE SEQUENCE</scope>
    <source>
        <strain evidence="1">EGI FJ00013</strain>
    </source>
</reference>
<accession>A0ACC5ZS67</accession>
<comment type="caution">
    <text evidence="1">The sequence shown here is derived from an EMBL/GenBank/DDBJ whole genome shotgun (WGS) entry which is preliminary data.</text>
</comment>
<sequence length="297" mass="33044">MQSLIRRKPEATATARPDPAPSRLRYRMQRLMLTPEFRLFLRLGVPMALTFAIASLWLSDEARRDQLSMAIADIRTEIETRPEFMVNVMAVDGASAGVDEDIREILPLDFPVSSFDLELASILATVRELPAVKDAAVRIRNGGVLQIDVTERVPAALWRSRDGLELVDETGAVLGVATARADHPELPVIAGDGAAEHVAEALRVIRATGPLAPRLRGLVRMGERRWDVVLDRDQRILLPEDKPVQALERVIALDHAQELLERDVAAVDMRLTGRPTVRMKPSAIEQWRKVQKVSLGE</sequence>
<proteinExistence type="predicted"/>